<name>A0A1H4VAC7_9BRAD</name>
<dbReference type="Proteomes" id="UP000198992">
    <property type="component" value="Unassembled WGS sequence"/>
</dbReference>
<accession>A0A1H4VAC7</accession>
<proteinExistence type="predicted"/>
<dbReference type="OrthoDB" id="8235942at2"/>
<reference evidence="1 2" key="1">
    <citation type="submission" date="2016-10" db="EMBL/GenBank/DDBJ databases">
        <authorList>
            <person name="de Groot N.N."/>
        </authorList>
    </citation>
    <scope>NUCLEOTIDE SEQUENCE [LARGE SCALE GENOMIC DNA]</scope>
    <source>
        <strain evidence="1 2">MT12</strain>
    </source>
</reference>
<gene>
    <name evidence="1" type="ORF">SAMN05444164_2727</name>
</gene>
<protein>
    <submittedName>
        <fullName evidence="1">Uncharacterized protein</fullName>
    </submittedName>
</protein>
<evidence type="ECO:0000313" key="1">
    <source>
        <dbReference type="EMBL" id="SEC77820.1"/>
    </source>
</evidence>
<evidence type="ECO:0000313" key="2">
    <source>
        <dbReference type="Proteomes" id="UP000198992"/>
    </source>
</evidence>
<organism evidence="1 2">
    <name type="scientific">Bradyrhizobium erythrophlei</name>
    <dbReference type="NCBI Taxonomy" id="1437360"/>
    <lineage>
        <taxon>Bacteria</taxon>
        <taxon>Pseudomonadati</taxon>
        <taxon>Pseudomonadota</taxon>
        <taxon>Alphaproteobacteria</taxon>
        <taxon>Hyphomicrobiales</taxon>
        <taxon>Nitrobacteraceae</taxon>
        <taxon>Bradyrhizobium</taxon>
    </lineage>
</organism>
<dbReference type="EMBL" id="FNTH01000001">
    <property type="protein sequence ID" value="SEC77820.1"/>
    <property type="molecule type" value="Genomic_DNA"/>
</dbReference>
<dbReference type="AlphaFoldDB" id="A0A1H4VAC7"/>
<sequence length="97" mass="10640">MAFLFFNFRSMGLSEALANVGELKGVVANTLKQNGFTDVVNTQSEVAGNKNGVRVSILHLHNVDRQFWQVFMAGGDTAATKQTLDDVVNKVEHLAFL</sequence>
<dbReference type="RefSeq" id="WP_092115942.1">
    <property type="nucleotide sequence ID" value="NZ_FNTH01000001.1"/>
</dbReference>